<sequence>MIADILTVTIPTAEDLTTVIRMNPLVTGGKALTIIAEKRPSFLISLPEGWP</sequence>
<proteinExistence type="predicted"/>
<dbReference type="RefSeq" id="WP_156097695.1">
    <property type="nucleotide sequence ID" value="NZ_CP036487.1"/>
</dbReference>
<evidence type="ECO:0000313" key="2">
    <source>
        <dbReference type="Proteomes" id="UP000641910"/>
    </source>
</evidence>
<keyword evidence="2" id="KW-1185">Reference proteome</keyword>
<gene>
    <name evidence="1" type="ORF">I8U22_05720</name>
</gene>
<accession>A0ABS0QH76</accession>
<evidence type="ECO:0000313" key="1">
    <source>
        <dbReference type="EMBL" id="MBH8588318.1"/>
    </source>
</evidence>
<dbReference type="Proteomes" id="UP000641910">
    <property type="component" value="Unassembled WGS sequence"/>
</dbReference>
<organism evidence="1 2">
    <name type="scientific">Thermoactinomyces vulgaris</name>
    <dbReference type="NCBI Taxonomy" id="2026"/>
    <lineage>
        <taxon>Bacteria</taxon>
        <taxon>Bacillati</taxon>
        <taxon>Bacillota</taxon>
        <taxon>Bacilli</taxon>
        <taxon>Bacillales</taxon>
        <taxon>Thermoactinomycetaceae</taxon>
        <taxon>Thermoactinomyces</taxon>
    </lineage>
</organism>
<protein>
    <submittedName>
        <fullName evidence="1">Uncharacterized protein</fullName>
    </submittedName>
</protein>
<comment type="caution">
    <text evidence="1">The sequence shown here is derived from an EMBL/GenBank/DDBJ whole genome shotgun (WGS) entry which is preliminary data.</text>
</comment>
<dbReference type="EMBL" id="JAECVU010000002">
    <property type="protein sequence ID" value="MBH8588318.1"/>
    <property type="molecule type" value="Genomic_DNA"/>
</dbReference>
<name>A0ABS0QH76_THEVU</name>
<reference evidence="1 2" key="1">
    <citation type="submission" date="2020-12" db="EMBL/GenBank/DDBJ databases">
        <title>WGS of Thermoactinomyces spp.</title>
        <authorList>
            <person name="Cheng K."/>
        </authorList>
    </citation>
    <scope>NUCLEOTIDE SEQUENCE [LARGE SCALE GENOMIC DNA]</scope>
    <source>
        <strain evidence="2">CICC 10650\ACCC 41061</strain>
    </source>
</reference>